<dbReference type="EMBL" id="BKCM01000019">
    <property type="protein sequence ID" value="GER02177.1"/>
    <property type="molecule type" value="Genomic_DNA"/>
</dbReference>
<proteinExistence type="predicted"/>
<dbReference type="InterPro" id="IPR036259">
    <property type="entry name" value="MFS_trans_sf"/>
</dbReference>
<organism evidence="8 9">
    <name type="scientific">Iodidimonas gelatinilytica</name>
    <dbReference type="NCBI Taxonomy" id="1236966"/>
    <lineage>
        <taxon>Bacteria</taxon>
        <taxon>Pseudomonadati</taxon>
        <taxon>Pseudomonadota</taxon>
        <taxon>Alphaproteobacteria</taxon>
        <taxon>Iodidimonadales</taxon>
        <taxon>Iodidimonadaceae</taxon>
        <taxon>Iodidimonas</taxon>
    </lineage>
</organism>
<feature type="transmembrane region" description="Helical" evidence="6">
    <location>
        <begin position="289"/>
        <end position="313"/>
    </location>
</feature>
<feature type="transmembrane region" description="Helical" evidence="6">
    <location>
        <begin position="202"/>
        <end position="226"/>
    </location>
</feature>
<evidence type="ECO:0000313" key="9">
    <source>
        <dbReference type="Proteomes" id="UP000325187"/>
    </source>
</evidence>
<protein>
    <submittedName>
        <fullName evidence="8">MFS transporter</fullName>
    </submittedName>
</protein>
<dbReference type="SUPFAM" id="SSF103473">
    <property type="entry name" value="MFS general substrate transporter"/>
    <property type="match status" value="1"/>
</dbReference>
<dbReference type="PROSITE" id="PS00216">
    <property type="entry name" value="SUGAR_TRANSPORT_1"/>
    <property type="match status" value="1"/>
</dbReference>
<evidence type="ECO:0000256" key="6">
    <source>
        <dbReference type="SAM" id="Phobius"/>
    </source>
</evidence>
<feature type="transmembrane region" description="Helical" evidence="6">
    <location>
        <begin position="36"/>
        <end position="57"/>
    </location>
</feature>
<dbReference type="InterPro" id="IPR050189">
    <property type="entry name" value="MFS_Efflux_Transporters"/>
</dbReference>
<evidence type="ECO:0000256" key="1">
    <source>
        <dbReference type="ARBA" id="ARBA00004651"/>
    </source>
</evidence>
<keyword evidence="4 6" id="KW-1133">Transmembrane helix</keyword>
<evidence type="ECO:0000259" key="7">
    <source>
        <dbReference type="PROSITE" id="PS50850"/>
    </source>
</evidence>
<dbReference type="AlphaFoldDB" id="A0A5A7N2G5"/>
<gene>
    <name evidence="8" type="ORF">JCM17845_28000</name>
</gene>
<keyword evidence="3 6" id="KW-0812">Transmembrane</keyword>
<dbReference type="PANTHER" id="PTHR43124:SF3">
    <property type="entry name" value="CHLORAMPHENICOL EFFLUX PUMP RV0191"/>
    <property type="match status" value="1"/>
</dbReference>
<reference evidence="8 9" key="1">
    <citation type="submission" date="2019-09" db="EMBL/GenBank/DDBJ databases">
        <title>NBRP : Genome information of microbial organism related human and environment.</title>
        <authorList>
            <person name="Hattori M."/>
            <person name="Oshima K."/>
            <person name="Inaba H."/>
            <person name="Suda W."/>
            <person name="Sakamoto M."/>
            <person name="Iino T."/>
            <person name="Kitahara M."/>
            <person name="Oshida Y."/>
            <person name="Iida T."/>
            <person name="Kudo T."/>
            <person name="Itoh T."/>
            <person name="Ohkuma M."/>
        </authorList>
    </citation>
    <scope>NUCLEOTIDE SEQUENCE [LARGE SCALE GENOMIC DNA]</scope>
    <source>
        <strain evidence="8 9">Mie-1</strain>
    </source>
</reference>
<evidence type="ECO:0000256" key="3">
    <source>
        <dbReference type="ARBA" id="ARBA00022692"/>
    </source>
</evidence>
<sequence length="387" mass="42157">MHDIATHFKGQMESDPSGRFLVSLLSFTTDTVSIRYLIKFILLSTPALMIVLCSPFMGWASDIWGRRKLLIAALFLFAFSGMSGYFASTLTELFIGRLFLGMSIAAIKTLTVAMVGDYFTGKERDRFIGWQGSAMKFGGVLFLLLGGYLADIHWRIPFWGYALAFLALPGAIFSLYDPKKPDATTPSSASKAIALPISIPKVGFILISAFMASVLFFMTLVQIPFFIPERFAGSPGEVGFAIALANLAGAGIAVLFYRFKERLSFVTIFTLIFALMGLGYWLVSVTPNYPLLLAAMTIAGCGFGLIVPTQSAWMLSEVTGARRGFGIGLVTTAMFLGQFASPVLIEPFIDPEDPSSVFETAGIILFGLSITYAIISFFQKSKRDIAS</sequence>
<dbReference type="Proteomes" id="UP000325187">
    <property type="component" value="Unassembled WGS sequence"/>
</dbReference>
<name>A0A5A7N2G5_9PROT</name>
<evidence type="ECO:0000256" key="4">
    <source>
        <dbReference type="ARBA" id="ARBA00022989"/>
    </source>
</evidence>
<feature type="domain" description="Major facilitator superfamily (MFS) profile" evidence="7">
    <location>
        <begin position="1"/>
        <end position="384"/>
    </location>
</feature>
<dbReference type="Gene3D" id="1.20.1250.20">
    <property type="entry name" value="MFS general substrate transporter like domains"/>
    <property type="match status" value="1"/>
</dbReference>
<comment type="caution">
    <text evidence="8">The sequence shown here is derived from an EMBL/GenBank/DDBJ whole genome shotgun (WGS) entry which is preliminary data.</text>
</comment>
<dbReference type="InterPro" id="IPR011701">
    <property type="entry name" value="MFS"/>
</dbReference>
<dbReference type="PROSITE" id="PS50850">
    <property type="entry name" value="MFS"/>
    <property type="match status" value="1"/>
</dbReference>
<keyword evidence="2" id="KW-1003">Cell membrane</keyword>
<feature type="transmembrane region" description="Helical" evidence="6">
    <location>
        <begin position="238"/>
        <end position="256"/>
    </location>
</feature>
<evidence type="ECO:0000256" key="2">
    <source>
        <dbReference type="ARBA" id="ARBA00022475"/>
    </source>
</evidence>
<feature type="transmembrane region" description="Helical" evidence="6">
    <location>
        <begin position="263"/>
        <end position="283"/>
    </location>
</feature>
<keyword evidence="5 6" id="KW-0472">Membrane</keyword>
<dbReference type="Pfam" id="PF07690">
    <property type="entry name" value="MFS_1"/>
    <property type="match status" value="1"/>
</dbReference>
<dbReference type="InterPro" id="IPR020846">
    <property type="entry name" value="MFS_dom"/>
</dbReference>
<accession>A0A5A7N2G5</accession>
<keyword evidence="9" id="KW-1185">Reference proteome</keyword>
<dbReference type="InterPro" id="IPR005829">
    <property type="entry name" value="Sugar_transporter_CS"/>
</dbReference>
<comment type="subcellular location">
    <subcellularLocation>
        <location evidence="1">Cell membrane</location>
        <topology evidence="1">Multi-pass membrane protein</topology>
    </subcellularLocation>
</comment>
<dbReference type="CDD" id="cd17473">
    <property type="entry name" value="MFS_arabinose_efflux_permease_like"/>
    <property type="match status" value="1"/>
</dbReference>
<evidence type="ECO:0000313" key="8">
    <source>
        <dbReference type="EMBL" id="GER02177.1"/>
    </source>
</evidence>
<feature type="transmembrane region" description="Helical" evidence="6">
    <location>
        <begin position="325"/>
        <end position="345"/>
    </location>
</feature>
<feature type="transmembrane region" description="Helical" evidence="6">
    <location>
        <begin position="69"/>
        <end position="88"/>
    </location>
</feature>
<feature type="transmembrane region" description="Helical" evidence="6">
    <location>
        <begin position="357"/>
        <end position="378"/>
    </location>
</feature>
<dbReference type="GO" id="GO:0022857">
    <property type="term" value="F:transmembrane transporter activity"/>
    <property type="evidence" value="ECO:0007669"/>
    <property type="project" value="InterPro"/>
</dbReference>
<dbReference type="GO" id="GO:0005886">
    <property type="term" value="C:plasma membrane"/>
    <property type="evidence" value="ECO:0007669"/>
    <property type="project" value="UniProtKB-SubCell"/>
</dbReference>
<evidence type="ECO:0000256" key="5">
    <source>
        <dbReference type="ARBA" id="ARBA00023136"/>
    </source>
</evidence>
<feature type="transmembrane region" description="Helical" evidence="6">
    <location>
        <begin position="94"/>
        <end position="115"/>
    </location>
</feature>
<feature type="transmembrane region" description="Helical" evidence="6">
    <location>
        <begin position="127"/>
        <end position="150"/>
    </location>
</feature>
<feature type="transmembrane region" description="Helical" evidence="6">
    <location>
        <begin position="156"/>
        <end position="176"/>
    </location>
</feature>
<dbReference type="PANTHER" id="PTHR43124">
    <property type="entry name" value="PURINE EFFLUX PUMP PBUE"/>
    <property type="match status" value="1"/>
</dbReference>